<feature type="transmembrane region" description="Helical" evidence="1">
    <location>
        <begin position="132"/>
        <end position="152"/>
    </location>
</feature>
<feature type="transmembrane region" description="Helical" evidence="1">
    <location>
        <begin position="107"/>
        <end position="126"/>
    </location>
</feature>
<dbReference type="NCBIfam" id="TIGR02206">
    <property type="entry name" value="intg_mem_TP0381"/>
    <property type="match status" value="1"/>
</dbReference>
<keyword evidence="1" id="KW-0472">Membrane</keyword>
<organism evidence="2 3">
    <name type="scientific">Paenibacillus hemerocallicola</name>
    <dbReference type="NCBI Taxonomy" id="1172614"/>
    <lineage>
        <taxon>Bacteria</taxon>
        <taxon>Bacillati</taxon>
        <taxon>Bacillota</taxon>
        <taxon>Bacilli</taxon>
        <taxon>Bacillales</taxon>
        <taxon>Paenibacillaceae</taxon>
        <taxon>Paenibacillus</taxon>
    </lineage>
</organism>
<evidence type="ECO:0000256" key="1">
    <source>
        <dbReference type="SAM" id="Phobius"/>
    </source>
</evidence>
<dbReference type="Pfam" id="PF14808">
    <property type="entry name" value="TMEM164"/>
    <property type="match status" value="1"/>
</dbReference>
<dbReference type="EMBL" id="VDCQ01000088">
    <property type="protein sequence ID" value="TNJ60011.1"/>
    <property type="molecule type" value="Genomic_DNA"/>
</dbReference>
<feature type="transmembrane region" description="Helical" evidence="1">
    <location>
        <begin position="81"/>
        <end position="100"/>
    </location>
</feature>
<keyword evidence="1" id="KW-1133">Transmembrane helix</keyword>
<keyword evidence="3" id="KW-1185">Reference proteome</keyword>
<reference evidence="2 3" key="1">
    <citation type="submission" date="2019-05" db="EMBL/GenBank/DDBJ databases">
        <title>We sequenced the genome of Paenibacillus hemerocallicola KCTC 33185 for further insight into its adaptation and study the phylogeny of Paenibacillus.</title>
        <authorList>
            <person name="Narsing Rao M.P."/>
        </authorList>
    </citation>
    <scope>NUCLEOTIDE SEQUENCE [LARGE SCALE GENOMIC DNA]</scope>
    <source>
        <strain evidence="2 3">KCTC 33185</strain>
    </source>
</reference>
<feature type="transmembrane region" description="Helical" evidence="1">
    <location>
        <begin position="20"/>
        <end position="37"/>
    </location>
</feature>
<keyword evidence="1" id="KW-0812">Transmembrane</keyword>
<dbReference type="AlphaFoldDB" id="A0A5C4SWV4"/>
<feature type="transmembrane region" description="Helical" evidence="1">
    <location>
        <begin position="164"/>
        <end position="181"/>
    </location>
</feature>
<proteinExistence type="predicted"/>
<evidence type="ECO:0000313" key="3">
    <source>
        <dbReference type="Proteomes" id="UP000307943"/>
    </source>
</evidence>
<evidence type="ECO:0000313" key="2">
    <source>
        <dbReference type="EMBL" id="TNJ60011.1"/>
    </source>
</evidence>
<gene>
    <name evidence="2" type="ORF">FE784_36625</name>
</gene>
<protein>
    <submittedName>
        <fullName evidence="2">TIGR02206 family membrane protein</fullName>
    </submittedName>
</protein>
<feature type="transmembrane region" description="Helical" evidence="1">
    <location>
        <begin position="49"/>
        <end position="69"/>
    </location>
</feature>
<dbReference type="RefSeq" id="WP_139607195.1">
    <property type="nucleotide sequence ID" value="NZ_VDCQ01000088.1"/>
</dbReference>
<dbReference type="Proteomes" id="UP000307943">
    <property type="component" value="Unassembled WGS sequence"/>
</dbReference>
<name>A0A5C4SWV4_9BACL</name>
<dbReference type="InterPro" id="IPR011737">
    <property type="entry name" value="CHP02206_TP0381"/>
</dbReference>
<sequence length="246" mass="27684">MSRYTDASSPDAFIAYSQPHLIALAIFVALVVLLYAGRHWLSEGKRSRYGRYVLAVVLTASELSLNAWYVAENVYSVKDTLPLELCSLSLYLGVAMLLLRSRFLFQIVYFAGIGGAVQALLTPVLYYDFPHFRFIEFFAAHIAIVLAALYMVWVERFRPTLKSIFITMGFLNVALVVVFFVNRITGGNYMFVAGKPDTVSLLDYLGPYPWYLLSMEAAAMAIFLLLYWPFAIAPSSPAKKRSDTGY</sequence>
<comment type="caution">
    <text evidence="2">The sequence shown here is derived from an EMBL/GenBank/DDBJ whole genome shotgun (WGS) entry which is preliminary data.</text>
</comment>
<feature type="transmembrane region" description="Helical" evidence="1">
    <location>
        <begin position="210"/>
        <end position="232"/>
    </location>
</feature>
<dbReference type="OrthoDB" id="9813172at2"/>
<accession>A0A5C4SWV4</accession>